<keyword evidence="1" id="KW-0472">Membrane</keyword>
<evidence type="ECO:0000313" key="3">
    <source>
        <dbReference type="EMBL" id="KXT82744.1"/>
    </source>
</evidence>
<dbReference type="InterPro" id="IPR052734">
    <property type="entry name" value="Nod_factor_acetyltransferase"/>
</dbReference>
<dbReference type="Proteomes" id="UP000070678">
    <property type="component" value="Unassembled WGS sequence"/>
</dbReference>
<evidence type="ECO:0000259" key="2">
    <source>
        <dbReference type="Pfam" id="PF01757"/>
    </source>
</evidence>
<feature type="transmembrane region" description="Helical" evidence="1">
    <location>
        <begin position="198"/>
        <end position="214"/>
    </location>
</feature>
<evidence type="ECO:0000256" key="1">
    <source>
        <dbReference type="SAM" id="Phobius"/>
    </source>
</evidence>
<feature type="transmembrane region" description="Helical" evidence="1">
    <location>
        <begin position="144"/>
        <end position="162"/>
    </location>
</feature>
<dbReference type="PATRIC" id="fig|1303.78.peg.170"/>
<dbReference type="PANTHER" id="PTHR37312:SF1">
    <property type="entry name" value="MEMBRANE-BOUND ACYLTRANSFERASE YKRP-RELATED"/>
    <property type="match status" value="1"/>
</dbReference>
<keyword evidence="1" id="KW-0812">Transmembrane</keyword>
<feature type="transmembrane region" description="Helical" evidence="1">
    <location>
        <begin position="114"/>
        <end position="135"/>
    </location>
</feature>
<sequence>MKNRIGYIDMSKGLAIILVIIGHSSFVPNNAKLLLYSFHIPLFFFLSGFTLNVRKYETFSGYCLNKVKSLVIPFFLLNSFVFLFQLFVMYPDQVLSFDILHFIKQLLIADRLHIYFQLWFLNVMFLAHVFSYFILKRRWNLSQWVIIILSLLVLVYLGQKVYEREYYLIWNIDLVPVALIFILLGVWTKNNLHQLEKYFSIYLLPIGLILTNYSSKLNYRVSGYQIVDLYYQQIGNHFLFYLAAISGIWSVLIFFKTIPESSILKSIGQKTLIYYGVHSPIVLVLVEKLVKELSTKYTGIFVNQYITTVFVVILTILGCELIVRIFRGTNFPFGIKRLGERDE</sequence>
<keyword evidence="1" id="KW-1133">Transmembrane helix</keyword>
<proteinExistence type="predicted"/>
<reference evidence="3 4" key="1">
    <citation type="submission" date="2016-01" db="EMBL/GenBank/DDBJ databases">
        <title>Highly variable Streptococcus oralis are common among viridans streptococci isolated from primates.</title>
        <authorList>
            <person name="Denapaite D."/>
            <person name="Rieger M."/>
            <person name="Koendgen S."/>
            <person name="Brueckner R."/>
            <person name="Ochigava I."/>
            <person name="Kappeler P."/>
            <person name="Maetz-Rensing K."/>
            <person name="Leendertz F."/>
            <person name="Hakenbeck R."/>
        </authorList>
    </citation>
    <scope>NUCLEOTIDE SEQUENCE [LARGE SCALE GENOMIC DNA]</scope>
    <source>
        <strain evidence="3 4">DD15</strain>
    </source>
</reference>
<name>A0A139P4C0_STROR</name>
<feature type="transmembrane region" description="Helical" evidence="1">
    <location>
        <begin position="305"/>
        <end position="326"/>
    </location>
</feature>
<dbReference type="InterPro" id="IPR002656">
    <property type="entry name" value="Acyl_transf_3_dom"/>
</dbReference>
<dbReference type="GO" id="GO:0016747">
    <property type="term" value="F:acyltransferase activity, transferring groups other than amino-acyl groups"/>
    <property type="evidence" value="ECO:0007669"/>
    <property type="project" value="InterPro"/>
</dbReference>
<comment type="caution">
    <text evidence="3">The sequence shown here is derived from an EMBL/GenBank/DDBJ whole genome shotgun (WGS) entry which is preliminary data.</text>
</comment>
<evidence type="ECO:0000313" key="4">
    <source>
        <dbReference type="Proteomes" id="UP000070678"/>
    </source>
</evidence>
<feature type="transmembrane region" description="Helical" evidence="1">
    <location>
        <begin position="234"/>
        <end position="255"/>
    </location>
</feature>
<dbReference type="RefSeq" id="WP_061413544.1">
    <property type="nucleotide sequence ID" value="NZ_KQ969521.1"/>
</dbReference>
<feature type="transmembrane region" description="Helical" evidence="1">
    <location>
        <begin position="168"/>
        <end position="186"/>
    </location>
</feature>
<dbReference type="OrthoDB" id="6623990at2"/>
<feature type="domain" description="Acyltransferase 3" evidence="2">
    <location>
        <begin position="6"/>
        <end position="319"/>
    </location>
</feature>
<dbReference type="PANTHER" id="PTHR37312">
    <property type="entry name" value="MEMBRANE-BOUND ACYLTRANSFERASE YKRP-RELATED"/>
    <property type="match status" value="1"/>
</dbReference>
<feature type="transmembrane region" description="Helical" evidence="1">
    <location>
        <begin position="7"/>
        <end position="27"/>
    </location>
</feature>
<feature type="transmembrane region" description="Helical" evidence="1">
    <location>
        <begin position="71"/>
        <end position="90"/>
    </location>
</feature>
<organism evidence="3 4">
    <name type="scientific">Streptococcus oralis</name>
    <dbReference type="NCBI Taxonomy" id="1303"/>
    <lineage>
        <taxon>Bacteria</taxon>
        <taxon>Bacillati</taxon>
        <taxon>Bacillota</taxon>
        <taxon>Bacilli</taxon>
        <taxon>Lactobacillales</taxon>
        <taxon>Streptococcaceae</taxon>
        <taxon>Streptococcus</taxon>
    </lineage>
</organism>
<protein>
    <recommendedName>
        <fullName evidence="2">Acyltransferase 3 domain-containing protein</fullName>
    </recommendedName>
</protein>
<dbReference type="AlphaFoldDB" id="A0A139P4C0"/>
<accession>A0A139P4C0</accession>
<gene>
    <name evidence="3" type="ORF">SORDD15_00167</name>
</gene>
<dbReference type="EMBL" id="LQNX01000003">
    <property type="protein sequence ID" value="KXT82744.1"/>
    <property type="molecule type" value="Genomic_DNA"/>
</dbReference>
<feature type="transmembrane region" description="Helical" evidence="1">
    <location>
        <begin position="33"/>
        <end position="51"/>
    </location>
</feature>
<dbReference type="Pfam" id="PF01757">
    <property type="entry name" value="Acyl_transf_3"/>
    <property type="match status" value="1"/>
</dbReference>